<dbReference type="InterPro" id="IPR050119">
    <property type="entry name" value="CCR1-9-like"/>
</dbReference>
<dbReference type="EMBL" id="JAFBMS010000690">
    <property type="protein sequence ID" value="KAG9330221.1"/>
    <property type="molecule type" value="Genomic_DNA"/>
</dbReference>
<dbReference type="PROSITE" id="PS50262">
    <property type="entry name" value="G_PROTEIN_RECEP_F1_2"/>
    <property type="match status" value="1"/>
</dbReference>
<evidence type="ECO:0000259" key="11">
    <source>
        <dbReference type="PROSITE" id="PS50262"/>
    </source>
</evidence>
<feature type="transmembrane region" description="Helical" evidence="10">
    <location>
        <begin position="246"/>
        <end position="275"/>
    </location>
</feature>
<name>A0A8T2MW54_9TELE</name>
<feature type="transmembrane region" description="Helical" evidence="10">
    <location>
        <begin position="90"/>
        <end position="115"/>
    </location>
</feature>
<dbReference type="OrthoDB" id="8935849at2759"/>
<dbReference type="GO" id="GO:0060326">
    <property type="term" value="P:cell chemotaxis"/>
    <property type="evidence" value="ECO:0007669"/>
    <property type="project" value="TreeGrafter"/>
</dbReference>
<accession>A0A8T2MW54</accession>
<feature type="transmembrane region" description="Helical" evidence="10">
    <location>
        <begin position="336"/>
        <end position="359"/>
    </location>
</feature>
<comment type="similarity">
    <text evidence="8">Belongs to the G-protein coupled receptor 1 family.</text>
</comment>
<evidence type="ECO:0000256" key="3">
    <source>
        <dbReference type="ARBA" id="ARBA00022989"/>
    </source>
</evidence>
<protein>
    <recommendedName>
        <fullName evidence="11">G-protein coupled receptors family 1 profile domain-containing protein</fullName>
    </recommendedName>
</protein>
<dbReference type="InterPro" id="IPR000276">
    <property type="entry name" value="GPCR_Rhodpsn"/>
</dbReference>
<evidence type="ECO:0000256" key="2">
    <source>
        <dbReference type="ARBA" id="ARBA00022692"/>
    </source>
</evidence>
<feature type="transmembrane region" description="Helical" evidence="10">
    <location>
        <begin position="167"/>
        <end position="195"/>
    </location>
</feature>
<dbReference type="GO" id="GO:0009897">
    <property type="term" value="C:external side of plasma membrane"/>
    <property type="evidence" value="ECO:0007669"/>
    <property type="project" value="TreeGrafter"/>
</dbReference>
<proteinExistence type="inferred from homology"/>
<dbReference type="GO" id="GO:0016493">
    <property type="term" value="F:C-C chemokine receptor activity"/>
    <property type="evidence" value="ECO:0007669"/>
    <property type="project" value="TreeGrafter"/>
</dbReference>
<dbReference type="PANTHER" id="PTHR10489">
    <property type="entry name" value="CELL ADHESION MOLECULE"/>
    <property type="match status" value="1"/>
</dbReference>
<keyword evidence="2 8" id="KW-0812">Transmembrane</keyword>
<feature type="region of interest" description="Disordered" evidence="9">
    <location>
        <begin position="378"/>
        <end position="397"/>
    </location>
</feature>
<dbReference type="Proteomes" id="UP000824540">
    <property type="component" value="Unassembled WGS sequence"/>
</dbReference>
<keyword evidence="7 8" id="KW-0807">Transducer</keyword>
<evidence type="ECO:0000256" key="9">
    <source>
        <dbReference type="SAM" id="MobiDB-lite"/>
    </source>
</evidence>
<dbReference type="GO" id="GO:0007204">
    <property type="term" value="P:positive regulation of cytosolic calcium ion concentration"/>
    <property type="evidence" value="ECO:0007669"/>
    <property type="project" value="TreeGrafter"/>
</dbReference>
<feature type="transmembrane region" description="Helical" evidence="10">
    <location>
        <begin position="207"/>
        <end position="226"/>
    </location>
</feature>
<keyword evidence="5 10" id="KW-0472">Membrane</keyword>
<evidence type="ECO:0000313" key="12">
    <source>
        <dbReference type="EMBL" id="KAG9330221.1"/>
    </source>
</evidence>
<evidence type="ECO:0000256" key="5">
    <source>
        <dbReference type="ARBA" id="ARBA00023136"/>
    </source>
</evidence>
<gene>
    <name evidence="12" type="ORF">JZ751_026036</name>
</gene>
<dbReference type="AlphaFoldDB" id="A0A8T2MW54"/>
<comment type="subcellular location">
    <subcellularLocation>
        <location evidence="1">Membrane</location>
        <topology evidence="1">Multi-pass membrane protein</topology>
    </subcellularLocation>
</comment>
<feature type="compositionally biased region" description="Polar residues" evidence="9">
    <location>
        <begin position="385"/>
        <end position="397"/>
    </location>
</feature>
<evidence type="ECO:0000256" key="8">
    <source>
        <dbReference type="RuleBase" id="RU000688"/>
    </source>
</evidence>
<dbReference type="SUPFAM" id="SSF81321">
    <property type="entry name" value="Family A G protein-coupled receptor-like"/>
    <property type="match status" value="1"/>
</dbReference>
<dbReference type="GO" id="GO:0019722">
    <property type="term" value="P:calcium-mediated signaling"/>
    <property type="evidence" value="ECO:0007669"/>
    <property type="project" value="TreeGrafter"/>
</dbReference>
<dbReference type="PRINTS" id="PR00237">
    <property type="entry name" value="GPCRRHODOPSN"/>
</dbReference>
<dbReference type="PRINTS" id="PR00526">
    <property type="entry name" value="FMETLEUPHER"/>
</dbReference>
<dbReference type="Gene3D" id="1.20.1070.10">
    <property type="entry name" value="Rhodopsin 7-helix transmembrane proteins"/>
    <property type="match status" value="1"/>
</dbReference>
<evidence type="ECO:0000256" key="6">
    <source>
        <dbReference type="ARBA" id="ARBA00023170"/>
    </source>
</evidence>
<keyword evidence="6 8" id="KW-0675">Receptor</keyword>
<evidence type="ECO:0000256" key="10">
    <source>
        <dbReference type="SAM" id="Phobius"/>
    </source>
</evidence>
<evidence type="ECO:0000256" key="4">
    <source>
        <dbReference type="ARBA" id="ARBA00023040"/>
    </source>
</evidence>
<comment type="caution">
    <text evidence="12">The sequence shown here is derived from an EMBL/GenBank/DDBJ whole genome shotgun (WGS) entry which is preliminary data.</text>
</comment>
<feature type="transmembrane region" description="Helical" evidence="10">
    <location>
        <begin position="296"/>
        <end position="316"/>
    </location>
</feature>
<keyword evidence="4 8" id="KW-0297">G-protein coupled receptor</keyword>
<evidence type="ECO:0000313" key="13">
    <source>
        <dbReference type="Proteomes" id="UP000824540"/>
    </source>
</evidence>
<dbReference type="GO" id="GO:0006955">
    <property type="term" value="P:immune response"/>
    <property type="evidence" value="ECO:0007669"/>
    <property type="project" value="TreeGrafter"/>
</dbReference>
<dbReference type="PROSITE" id="PS00237">
    <property type="entry name" value="G_PROTEIN_RECEP_F1_1"/>
    <property type="match status" value="1"/>
</dbReference>
<evidence type="ECO:0000256" key="7">
    <source>
        <dbReference type="ARBA" id="ARBA00023224"/>
    </source>
</evidence>
<keyword evidence="13" id="KW-1185">Reference proteome</keyword>
<dbReference type="GO" id="GO:0019957">
    <property type="term" value="F:C-C chemokine binding"/>
    <property type="evidence" value="ECO:0007669"/>
    <property type="project" value="TreeGrafter"/>
</dbReference>
<dbReference type="Pfam" id="PF00001">
    <property type="entry name" value="7tm_1"/>
    <property type="match status" value="1"/>
</dbReference>
<feature type="transmembrane region" description="Helical" evidence="10">
    <location>
        <begin position="127"/>
        <end position="147"/>
    </location>
</feature>
<feature type="domain" description="G-protein coupled receptors family 1 profile" evidence="11">
    <location>
        <begin position="106"/>
        <end position="356"/>
    </location>
</feature>
<evidence type="ECO:0000256" key="1">
    <source>
        <dbReference type="ARBA" id="ARBA00004141"/>
    </source>
</evidence>
<dbReference type="PANTHER" id="PTHR10489:SF954">
    <property type="entry name" value="G PROTEIN-COUPLED RECEPTOR 25"/>
    <property type="match status" value="1"/>
</dbReference>
<sequence>MNLHVPSQLCLAAQTGSTQGWGVVKARLCYSHRNSDRGVRYCTASTEAKMDYKATTEYGYQETEFNLTDLTEDFTELNLTQVYSHSGFEVLVIVTYSFVLAAGVVGNAAVIYIVAFRSHWKRLIDIFITHLAVADLVFLITLPFWIVSFSAGGRWQFGDELCKLSSYVIAVNMFSSVFFLVCMSVDRFMAVVLVLDTRTVRTRRNAHLASLVVWATSLGLGAHAIVSRATDKELRCADVPSSWSTAVFLAVRVVGFLLPLLVIAVCYTCVALKLYRHFHGVGAAGRRGRRSVKVGLWILALFVVAWLPFNALATVRRLGEDGKLTVPAEVQARLNGALVFATSLAFGHSCVNPVVYLLLDQSVRRHARGLLPRALRRATRGPRRSLSSSATQPDTDSAFSKTLELQPAGSVPPLSEHQHSDSGTLQTAFLHTENYPQV</sequence>
<reference evidence="12" key="1">
    <citation type="thesis" date="2021" institute="BYU ScholarsArchive" country="Provo, UT, USA">
        <title>Applications of and Algorithms for Genome Assembly and Genomic Analyses with an Emphasis on Marine Teleosts.</title>
        <authorList>
            <person name="Pickett B.D."/>
        </authorList>
    </citation>
    <scope>NUCLEOTIDE SEQUENCE</scope>
    <source>
        <strain evidence="12">HI-2016</strain>
    </source>
</reference>
<dbReference type="InterPro" id="IPR017452">
    <property type="entry name" value="GPCR_Rhodpsn_7TM"/>
</dbReference>
<organism evidence="12 13">
    <name type="scientific">Albula glossodonta</name>
    <name type="common">roundjaw bonefish</name>
    <dbReference type="NCBI Taxonomy" id="121402"/>
    <lineage>
        <taxon>Eukaryota</taxon>
        <taxon>Metazoa</taxon>
        <taxon>Chordata</taxon>
        <taxon>Craniata</taxon>
        <taxon>Vertebrata</taxon>
        <taxon>Euteleostomi</taxon>
        <taxon>Actinopterygii</taxon>
        <taxon>Neopterygii</taxon>
        <taxon>Teleostei</taxon>
        <taxon>Albuliformes</taxon>
        <taxon>Albulidae</taxon>
        <taxon>Albula</taxon>
    </lineage>
</organism>
<keyword evidence="3 10" id="KW-1133">Transmembrane helix</keyword>